<organism evidence="2 3">
    <name type="scientific">Virgibacillus tibetensis</name>
    <dbReference type="NCBI Taxonomy" id="3042313"/>
    <lineage>
        <taxon>Bacteria</taxon>
        <taxon>Bacillati</taxon>
        <taxon>Bacillota</taxon>
        <taxon>Bacilli</taxon>
        <taxon>Bacillales</taxon>
        <taxon>Bacillaceae</taxon>
        <taxon>Virgibacillus</taxon>
    </lineage>
</organism>
<accession>A0ABU6KGX3</accession>
<dbReference type="RefSeq" id="WP_327608126.1">
    <property type="nucleotide sequence ID" value="NZ_JARZFX010000007.1"/>
</dbReference>
<comment type="caution">
    <text evidence="2">The sequence shown here is derived from an EMBL/GenBank/DDBJ whole genome shotgun (WGS) entry which is preliminary data.</text>
</comment>
<dbReference type="Proteomes" id="UP001335737">
    <property type="component" value="Unassembled WGS sequence"/>
</dbReference>
<gene>
    <name evidence="2" type="ORF">QGM71_13740</name>
</gene>
<dbReference type="PANTHER" id="PTHR43679">
    <property type="entry name" value="OCTANOYLTRANSFERASE LIPM-RELATED"/>
    <property type="match status" value="1"/>
</dbReference>
<dbReference type="Pfam" id="PF21948">
    <property type="entry name" value="LplA-B_cat"/>
    <property type="match status" value="1"/>
</dbReference>
<name>A0ABU6KGX3_9BACI</name>
<proteinExistence type="predicted"/>
<dbReference type="CDD" id="cd16443">
    <property type="entry name" value="LplA"/>
    <property type="match status" value="1"/>
</dbReference>
<dbReference type="InterPro" id="IPR050664">
    <property type="entry name" value="Octanoyltrans_LipM/LipL"/>
</dbReference>
<keyword evidence="2" id="KW-0436">Ligase</keyword>
<evidence type="ECO:0000313" key="2">
    <source>
        <dbReference type="EMBL" id="MEC5424558.1"/>
    </source>
</evidence>
<sequence>MTDEWGFLDTGFHDAATNMALDEALLNWHREGRIPPTLRFYRWSSPSLSVGHFQKTEGKIDLQALEAHNGQFVRRLTGGSAVLHDDELTYSIVISEQHPGIPRSIREAYHVLSRGILEGYKNLGIQATYAIPSGKPDKNETAVCFEKTAFYELTVDDKKISGNAQTRRNGVLLQHGSIPLHINDEMLFDLFIFPSEKIKQRKRKEFFQKASTINQLTGRPVPFDEVKTAFRKGFENGLDVTLQPISLTPDQWEEVYELASSKYAQPMQTGKIKEGIDG</sequence>
<reference evidence="2 3" key="1">
    <citation type="journal article" date="2024" name="Int. J. Syst. Evol. Microbiol.">
        <title>Virgibacillus tibetensis sp. nov., isolated from salt lake on the Tibetan Plateau of China.</title>
        <authorList>
            <person name="Phurbu D."/>
            <person name="Liu Z.-X."/>
            <person name="Wang R."/>
            <person name="Zheng Y.-Y."/>
            <person name="Liu H.-C."/>
            <person name="Zhou Y.-G."/>
            <person name="Yu Y.-J."/>
            <person name="Li A.-H."/>
        </authorList>
    </citation>
    <scope>NUCLEOTIDE SEQUENCE [LARGE SCALE GENOMIC DNA]</scope>
    <source>
        <strain evidence="2 3">C22-A2</strain>
    </source>
</reference>
<dbReference type="SUPFAM" id="SSF55681">
    <property type="entry name" value="Class II aaRS and biotin synthetases"/>
    <property type="match status" value="1"/>
</dbReference>
<protein>
    <submittedName>
        <fullName evidence="2">Lipoate--protein ligase family protein</fullName>
    </submittedName>
</protein>
<dbReference type="Gene3D" id="3.30.930.10">
    <property type="entry name" value="Bira Bifunctional Protein, Domain 2"/>
    <property type="match status" value="1"/>
</dbReference>
<keyword evidence="3" id="KW-1185">Reference proteome</keyword>
<dbReference type="InterPro" id="IPR004143">
    <property type="entry name" value="BPL_LPL_catalytic"/>
</dbReference>
<dbReference type="PROSITE" id="PS51733">
    <property type="entry name" value="BPL_LPL_CATALYTIC"/>
    <property type="match status" value="1"/>
</dbReference>
<evidence type="ECO:0000313" key="3">
    <source>
        <dbReference type="Proteomes" id="UP001335737"/>
    </source>
</evidence>
<dbReference type="GO" id="GO:0016874">
    <property type="term" value="F:ligase activity"/>
    <property type="evidence" value="ECO:0007669"/>
    <property type="project" value="UniProtKB-KW"/>
</dbReference>
<feature type="domain" description="BPL/LPL catalytic" evidence="1">
    <location>
        <begin position="32"/>
        <end position="242"/>
    </location>
</feature>
<evidence type="ECO:0000259" key="1">
    <source>
        <dbReference type="PROSITE" id="PS51733"/>
    </source>
</evidence>
<dbReference type="InterPro" id="IPR045864">
    <property type="entry name" value="aa-tRNA-synth_II/BPL/LPL"/>
</dbReference>
<dbReference type="EMBL" id="JARZFX010000007">
    <property type="protein sequence ID" value="MEC5424558.1"/>
    <property type="molecule type" value="Genomic_DNA"/>
</dbReference>
<dbReference type="PANTHER" id="PTHR43679:SF2">
    <property type="entry name" value="OCTANOYL-[GCVH]:PROTEIN N-OCTANOYLTRANSFERASE"/>
    <property type="match status" value="1"/>
</dbReference>